<protein>
    <submittedName>
        <fullName evidence="2">Uncharacterized protein</fullName>
    </submittedName>
</protein>
<gene>
    <name evidence="2" type="ORF">NDU88_000379</name>
</gene>
<comment type="caution">
    <text evidence="2">The sequence shown here is derived from an EMBL/GenBank/DDBJ whole genome shotgun (WGS) entry which is preliminary data.</text>
</comment>
<feature type="compositionally biased region" description="Polar residues" evidence="1">
    <location>
        <begin position="14"/>
        <end position="23"/>
    </location>
</feature>
<reference evidence="2" key="1">
    <citation type="journal article" date="2022" name="bioRxiv">
        <title>Sequencing and chromosome-scale assembly of the giantPleurodeles waltlgenome.</title>
        <authorList>
            <person name="Brown T."/>
            <person name="Elewa A."/>
            <person name="Iarovenko S."/>
            <person name="Subramanian E."/>
            <person name="Araus A.J."/>
            <person name="Petzold A."/>
            <person name="Susuki M."/>
            <person name="Suzuki K.-i.T."/>
            <person name="Hayashi T."/>
            <person name="Toyoda A."/>
            <person name="Oliveira C."/>
            <person name="Osipova E."/>
            <person name="Leigh N.D."/>
            <person name="Simon A."/>
            <person name="Yun M.H."/>
        </authorList>
    </citation>
    <scope>NUCLEOTIDE SEQUENCE</scope>
    <source>
        <strain evidence="2">20211129_DDA</strain>
        <tissue evidence="2">Liver</tissue>
    </source>
</reference>
<feature type="region of interest" description="Disordered" evidence="1">
    <location>
        <begin position="111"/>
        <end position="145"/>
    </location>
</feature>
<dbReference type="AlphaFoldDB" id="A0AAV7UPU6"/>
<evidence type="ECO:0000313" key="2">
    <source>
        <dbReference type="EMBL" id="KAJ1191062.1"/>
    </source>
</evidence>
<feature type="compositionally biased region" description="Basic and acidic residues" evidence="1">
    <location>
        <begin position="54"/>
        <end position="64"/>
    </location>
</feature>
<keyword evidence="3" id="KW-1185">Reference proteome</keyword>
<evidence type="ECO:0000313" key="3">
    <source>
        <dbReference type="Proteomes" id="UP001066276"/>
    </source>
</evidence>
<proteinExistence type="predicted"/>
<feature type="region of interest" description="Disordered" evidence="1">
    <location>
        <begin position="161"/>
        <end position="182"/>
    </location>
</feature>
<dbReference type="EMBL" id="JANPWB010000004">
    <property type="protein sequence ID" value="KAJ1191062.1"/>
    <property type="molecule type" value="Genomic_DNA"/>
</dbReference>
<feature type="region of interest" description="Disordered" evidence="1">
    <location>
        <begin position="1"/>
        <end position="76"/>
    </location>
</feature>
<evidence type="ECO:0000256" key="1">
    <source>
        <dbReference type="SAM" id="MobiDB-lite"/>
    </source>
</evidence>
<dbReference type="Proteomes" id="UP001066276">
    <property type="component" value="Chromosome 2_2"/>
</dbReference>
<feature type="compositionally biased region" description="Gly residues" evidence="1">
    <location>
        <begin position="65"/>
        <end position="76"/>
    </location>
</feature>
<organism evidence="2 3">
    <name type="scientific">Pleurodeles waltl</name>
    <name type="common">Iberian ribbed newt</name>
    <dbReference type="NCBI Taxonomy" id="8319"/>
    <lineage>
        <taxon>Eukaryota</taxon>
        <taxon>Metazoa</taxon>
        <taxon>Chordata</taxon>
        <taxon>Craniata</taxon>
        <taxon>Vertebrata</taxon>
        <taxon>Euteleostomi</taxon>
        <taxon>Amphibia</taxon>
        <taxon>Batrachia</taxon>
        <taxon>Caudata</taxon>
        <taxon>Salamandroidea</taxon>
        <taxon>Salamandridae</taxon>
        <taxon>Pleurodelinae</taxon>
        <taxon>Pleurodeles</taxon>
    </lineage>
</organism>
<name>A0AAV7UPU6_PLEWA</name>
<sequence>MKGPRDPRVPISRKWTTMLQWSSSDEEGGQEPGEGGFPEFEEELAARNSRGARKVYDGPGRKEAAGGGKIGGGGVHPLGDGGFEDLGVVEDFSPYGTSDRIWQDTLDFDEEDPGELSAARSPWEEGKVRPGAAGRITSAGWRGEPWEAAEVPSGRCGGVGFAPPRRRCPGGTTSGPVRYATV</sequence>
<accession>A0AAV7UPU6</accession>